<dbReference type="Proteomes" id="UP000309885">
    <property type="component" value="Unassembled WGS sequence"/>
</dbReference>
<proteinExistence type="predicted"/>
<evidence type="ECO:0000313" key="1">
    <source>
        <dbReference type="EMBL" id="TLF36974.1"/>
    </source>
</evidence>
<gene>
    <name evidence="1" type="ORF">FEI15_14075</name>
</gene>
<dbReference type="InterPro" id="IPR029055">
    <property type="entry name" value="Ntn_hydrolases_N"/>
</dbReference>
<dbReference type="AlphaFoldDB" id="A0A5R8LIB1"/>
<name>A0A5R8LIB1_LACZE</name>
<dbReference type="SUPFAM" id="SSF56235">
    <property type="entry name" value="N-terminal nucleophile aminohydrolases (Ntn hydrolases)"/>
    <property type="match status" value="1"/>
</dbReference>
<accession>A0A5R8LIB1</accession>
<dbReference type="EMBL" id="VBWO01000018">
    <property type="protein sequence ID" value="TLF36974.1"/>
    <property type="molecule type" value="Genomic_DNA"/>
</dbReference>
<sequence>MSFISGFLTKDFCSIVADGRMSQGAKTVGENYKKFMLAESNILIATTGNAQVADIIKDFIKRLHVQSNGAQLNWQLYVNVIQQFVKETLKEAKDIDGNCVNQIVVICGVNGNKIMALAFGQTDAGYIQREYLPEENEQKFFTMTPPGVNPDAVTKEFISITNKIEIRTYSDIVIVQSKLQDYVAEIDSGKSVNTHKMGMGARIDGINGRFKEWSSGN</sequence>
<evidence type="ECO:0000313" key="2">
    <source>
        <dbReference type="Proteomes" id="UP000309885"/>
    </source>
</evidence>
<comment type="caution">
    <text evidence="1">The sequence shown here is derived from an EMBL/GenBank/DDBJ whole genome shotgun (WGS) entry which is preliminary data.</text>
</comment>
<dbReference type="RefSeq" id="WP_003572221.1">
    <property type="nucleotide sequence ID" value="NZ_CABMJL010000023.1"/>
</dbReference>
<protein>
    <submittedName>
        <fullName evidence="1">Uncharacterized protein</fullName>
    </submittedName>
</protein>
<reference evidence="1 2" key="1">
    <citation type="submission" date="2019-05" db="EMBL/GenBank/DDBJ databases">
        <title>Genome-based reclassification of Lactobacillus casei as Lactobacillus casei subsp. casei. subsp.nov., description of Lactobacillus casei subsp. zeae subsp. nov., and emended description of Lactobacillus casei.</title>
        <authorList>
            <person name="Huang C.-H."/>
        </authorList>
    </citation>
    <scope>NUCLEOTIDE SEQUENCE [LARGE SCALE GENOMIC DNA]</scope>
    <source>
        <strain evidence="1 2">CRBIP24.44</strain>
    </source>
</reference>
<organism evidence="1 2">
    <name type="scientific">Lacticaseibacillus zeae</name>
    <name type="common">Lactobacillus zeae</name>
    <dbReference type="NCBI Taxonomy" id="57037"/>
    <lineage>
        <taxon>Bacteria</taxon>
        <taxon>Bacillati</taxon>
        <taxon>Bacillota</taxon>
        <taxon>Bacilli</taxon>
        <taxon>Lactobacillales</taxon>
        <taxon>Lactobacillaceae</taxon>
        <taxon>Lacticaseibacillus</taxon>
    </lineage>
</organism>
<dbReference type="Gene3D" id="3.60.20.10">
    <property type="entry name" value="Glutamine Phosphoribosylpyrophosphate, subunit 1, domain 1"/>
    <property type="match status" value="1"/>
</dbReference>